<proteinExistence type="predicted"/>
<dbReference type="RefSeq" id="WP_344619647.1">
    <property type="nucleotide sequence ID" value="NZ_BAAARV010000107.1"/>
</dbReference>
<feature type="compositionally biased region" description="Basic and acidic residues" evidence="5">
    <location>
        <begin position="281"/>
        <end position="290"/>
    </location>
</feature>
<reference evidence="8 9" key="1">
    <citation type="journal article" date="2019" name="Int. J. Syst. Evol. Microbiol.">
        <title>The Global Catalogue of Microorganisms (GCM) 10K type strain sequencing project: providing services to taxonomists for standard genome sequencing and annotation.</title>
        <authorList>
            <consortium name="The Broad Institute Genomics Platform"/>
            <consortium name="The Broad Institute Genome Sequencing Center for Infectious Disease"/>
            <person name="Wu L."/>
            <person name="Ma J."/>
        </authorList>
    </citation>
    <scope>NUCLEOTIDE SEQUENCE [LARGE SCALE GENOMIC DNA]</scope>
    <source>
        <strain evidence="8 9">JCM 3272</strain>
    </source>
</reference>
<evidence type="ECO:0000256" key="2">
    <source>
        <dbReference type="ARBA" id="ARBA00022692"/>
    </source>
</evidence>
<evidence type="ECO:0000256" key="6">
    <source>
        <dbReference type="SAM" id="Phobius"/>
    </source>
</evidence>
<evidence type="ECO:0000313" key="8">
    <source>
        <dbReference type="EMBL" id="GAA2387492.1"/>
    </source>
</evidence>
<accession>A0ABN3HU32</accession>
<dbReference type="SUPFAM" id="SSF103473">
    <property type="entry name" value="MFS general substrate transporter"/>
    <property type="match status" value="1"/>
</dbReference>
<evidence type="ECO:0000259" key="7">
    <source>
        <dbReference type="PROSITE" id="PS50850"/>
    </source>
</evidence>
<feature type="transmembrane region" description="Helical" evidence="6">
    <location>
        <begin position="185"/>
        <end position="205"/>
    </location>
</feature>
<keyword evidence="9" id="KW-1185">Reference proteome</keyword>
<feature type="transmembrane region" description="Helical" evidence="6">
    <location>
        <begin position="27"/>
        <end position="54"/>
    </location>
</feature>
<feature type="domain" description="Major facilitator superfamily (MFS) profile" evidence="7">
    <location>
        <begin position="24"/>
        <end position="570"/>
    </location>
</feature>
<comment type="caution">
    <text evidence="8">The sequence shown here is derived from an EMBL/GenBank/DDBJ whole genome shotgun (WGS) entry which is preliminary data.</text>
</comment>
<sequence>MYLSTVDKPATAAVSVPARRTRIAATVLALGTVSLITDVSAEMVTAILPLYLMLGLHLGPLGYGVVDGLYTGATALLRLVGGYVADRIRRRKAVAAFGYGISALAKLGLLAAGSSVPLLSATIVVDRAGKGLRTAPRDALITLSTPPERLGRAFGVHRAMDSVGAFAGPLVAVAVLSASAQSFDAVFVTSFCVAVLGVFVLLTFVPDHRGPSWLAPSAAPVSPAPIAAGPTSSAPIAAGPLSPAPPLAPAQTSATSAPAPTSRSFIEGPSPTPPTAIDDQDDRRARDAPHGTDATRPATAEPRDTVAGRGRNAPHGTDAAGPTTATAEPRDTAAGRDRNAPHDTDAARPTTATAERHDTVALGDAGHRTAATKPGVSPGEAFALLRRRDFRMVVIAATVMGLATIGDGFVYLVLQRHHDIATGWFPLLAVGTNLAYLLLAMPMGHLADRVGRARVYLGGFAALAVVYGLLAAGGGGTAGLVVTVALYGAFYAATDGVLMALAGPLLPEALKTTGIALVQSGQSLAYLGSSILFGAAWQWWGPGPALCAAAGAALAALTLVTSILRRGTTKNA</sequence>
<feature type="transmembrane region" description="Helical" evidence="6">
    <location>
        <begin position="543"/>
        <end position="564"/>
    </location>
</feature>
<dbReference type="EMBL" id="BAAARV010000107">
    <property type="protein sequence ID" value="GAA2387492.1"/>
    <property type="molecule type" value="Genomic_DNA"/>
</dbReference>
<dbReference type="InterPro" id="IPR020846">
    <property type="entry name" value="MFS_dom"/>
</dbReference>
<dbReference type="InterPro" id="IPR011701">
    <property type="entry name" value="MFS"/>
</dbReference>
<dbReference type="PROSITE" id="PS50850">
    <property type="entry name" value="MFS"/>
    <property type="match status" value="1"/>
</dbReference>
<dbReference type="Proteomes" id="UP001501444">
    <property type="component" value="Unassembled WGS sequence"/>
</dbReference>
<organism evidence="8 9">
    <name type="scientific">Dactylosporangium salmoneum</name>
    <dbReference type="NCBI Taxonomy" id="53361"/>
    <lineage>
        <taxon>Bacteria</taxon>
        <taxon>Bacillati</taxon>
        <taxon>Actinomycetota</taxon>
        <taxon>Actinomycetes</taxon>
        <taxon>Micromonosporales</taxon>
        <taxon>Micromonosporaceae</taxon>
        <taxon>Dactylosporangium</taxon>
    </lineage>
</organism>
<feature type="region of interest" description="Disordered" evidence="5">
    <location>
        <begin position="237"/>
        <end position="360"/>
    </location>
</feature>
<feature type="compositionally biased region" description="Low complexity" evidence="5">
    <location>
        <begin position="249"/>
        <end position="262"/>
    </location>
</feature>
<dbReference type="Gene3D" id="1.20.1250.20">
    <property type="entry name" value="MFS general substrate transporter like domains"/>
    <property type="match status" value="2"/>
</dbReference>
<keyword evidence="4 6" id="KW-0472">Membrane</keyword>
<feature type="transmembrane region" description="Helical" evidence="6">
    <location>
        <begin position="514"/>
        <end position="537"/>
    </location>
</feature>
<evidence type="ECO:0000313" key="9">
    <source>
        <dbReference type="Proteomes" id="UP001501444"/>
    </source>
</evidence>
<feature type="transmembrane region" description="Helical" evidence="6">
    <location>
        <begin position="392"/>
        <end position="414"/>
    </location>
</feature>
<evidence type="ECO:0000256" key="1">
    <source>
        <dbReference type="ARBA" id="ARBA00004651"/>
    </source>
</evidence>
<protein>
    <recommendedName>
        <fullName evidence="7">Major facilitator superfamily (MFS) profile domain-containing protein</fullName>
    </recommendedName>
</protein>
<feature type="transmembrane region" description="Helical" evidence="6">
    <location>
        <begin position="478"/>
        <end position="502"/>
    </location>
</feature>
<evidence type="ECO:0000256" key="4">
    <source>
        <dbReference type="ARBA" id="ARBA00023136"/>
    </source>
</evidence>
<feature type="transmembrane region" description="Helical" evidence="6">
    <location>
        <begin position="420"/>
        <end position="441"/>
    </location>
</feature>
<keyword evidence="3 6" id="KW-1133">Transmembrane helix</keyword>
<dbReference type="Pfam" id="PF07690">
    <property type="entry name" value="MFS_1"/>
    <property type="match status" value="2"/>
</dbReference>
<evidence type="ECO:0000256" key="3">
    <source>
        <dbReference type="ARBA" id="ARBA00022989"/>
    </source>
</evidence>
<feature type="transmembrane region" description="Helical" evidence="6">
    <location>
        <begin position="60"/>
        <end position="81"/>
    </location>
</feature>
<feature type="compositionally biased region" description="Low complexity" evidence="5">
    <location>
        <begin position="313"/>
        <end position="327"/>
    </location>
</feature>
<dbReference type="InterPro" id="IPR036259">
    <property type="entry name" value="MFS_trans_sf"/>
</dbReference>
<keyword evidence="2 6" id="KW-0812">Transmembrane</keyword>
<comment type="subcellular location">
    <subcellularLocation>
        <location evidence="1">Cell membrane</location>
        <topology evidence="1">Multi-pass membrane protein</topology>
    </subcellularLocation>
</comment>
<feature type="compositionally biased region" description="Basic and acidic residues" evidence="5">
    <location>
        <begin position="328"/>
        <end position="346"/>
    </location>
</feature>
<name>A0ABN3HU32_9ACTN</name>
<dbReference type="PANTHER" id="PTHR23518:SF2">
    <property type="entry name" value="MAJOR FACILITATOR SUPERFAMILY TRANSPORTER"/>
    <property type="match status" value="1"/>
</dbReference>
<evidence type="ECO:0000256" key="5">
    <source>
        <dbReference type="SAM" id="MobiDB-lite"/>
    </source>
</evidence>
<gene>
    <name evidence="8" type="ORF">GCM10010170_098480</name>
</gene>
<feature type="transmembrane region" description="Helical" evidence="6">
    <location>
        <begin position="93"/>
        <end position="112"/>
    </location>
</feature>
<feature type="transmembrane region" description="Helical" evidence="6">
    <location>
        <begin position="453"/>
        <end position="472"/>
    </location>
</feature>
<dbReference type="PANTHER" id="PTHR23518">
    <property type="entry name" value="C-METHYLTRANSFERASE"/>
    <property type="match status" value="1"/>
</dbReference>